<evidence type="ECO:0000313" key="2">
    <source>
        <dbReference type="EMBL" id="MCF8716083.1"/>
    </source>
</evidence>
<dbReference type="RefSeq" id="WP_236960047.1">
    <property type="nucleotide sequence ID" value="NZ_JAETXX010000012.1"/>
</dbReference>
<dbReference type="InterPro" id="IPR036249">
    <property type="entry name" value="Thioredoxin-like_sf"/>
</dbReference>
<accession>A0ABS9J6X8</accession>
<dbReference type="PANTHER" id="PTHR42852:SF13">
    <property type="entry name" value="PROTEIN DIPZ"/>
    <property type="match status" value="1"/>
</dbReference>
<dbReference type="PANTHER" id="PTHR42852">
    <property type="entry name" value="THIOL:DISULFIDE INTERCHANGE PROTEIN DSBE"/>
    <property type="match status" value="1"/>
</dbReference>
<evidence type="ECO:0000259" key="1">
    <source>
        <dbReference type="PROSITE" id="PS51352"/>
    </source>
</evidence>
<comment type="caution">
    <text evidence="2">The sequence shown here is derived from an EMBL/GenBank/DDBJ whole genome shotgun (WGS) entry which is preliminary data.</text>
</comment>
<dbReference type="PROSITE" id="PS51257">
    <property type="entry name" value="PROKAR_LIPOPROTEIN"/>
    <property type="match status" value="1"/>
</dbReference>
<evidence type="ECO:0000313" key="3">
    <source>
        <dbReference type="Proteomes" id="UP000829517"/>
    </source>
</evidence>
<proteinExistence type="predicted"/>
<dbReference type="InterPro" id="IPR000866">
    <property type="entry name" value="AhpC/TSA"/>
</dbReference>
<sequence length="184" mass="21378">MKRIVILALLLIVASCKEQKSKDKELAFNLMSVVTPIDVIKTSNFTVPVYNYDGFEKLLLANEDKTYIVNFWATWCKPCVKELPYFEKIHNIYKEQDVEVILVSLDFPKKVDEVLIPFLEKQQFNSNVVLLNDPKQNTWIPKVDSDWSGSIPATLIISENKRSFYEKSFTFIELEDALKDFITN</sequence>
<dbReference type="CDD" id="cd02966">
    <property type="entry name" value="TlpA_like_family"/>
    <property type="match status" value="1"/>
</dbReference>
<dbReference type="EMBL" id="JAETXX010000012">
    <property type="protein sequence ID" value="MCF8716083.1"/>
    <property type="molecule type" value="Genomic_DNA"/>
</dbReference>
<dbReference type="Pfam" id="PF00578">
    <property type="entry name" value="AhpC-TSA"/>
    <property type="match status" value="1"/>
</dbReference>
<reference evidence="2 3" key="1">
    <citation type="submission" date="2021-01" db="EMBL/GenBank/DDBJ databases">
        <title>Genome sequencing of Joostella atrarenae M1-2 (= KCTC 23194).</title>
        <authorList>
            <person name="Zakaria M.R."/>
            <person name="Lam M.Q."/>
            <person name="Chong C.S."/>
        </authorList>
    </citation>
    <scope>NUCLEOTIDE SEQUENCE [LARGE SCALE GENOMIC DNA]</scope>
    <source>
        <strain evidence="2 3">M1-2</strain>
    </source>
</reference>
<dbReference type="SUPFAM" id="SSF52833">
    <property type="entry name" value="Thioredoxin-like"/>
    <property type="match status" value="1"/>
</dbReference>
<feature type="domain" description="Thioredoxin" evidence="1">
    <location>
        <begin position="19"/>
        <end position="183"/>
    </location>
</feature>
<dbReference type="InterPro" id="IPR013766">
    <property type="entry name" value="Thioredoxin_domain"/>
</dbReference>
<keyword evidence="3" id="KW-1185">Reference proteome</keyword>
<dbReference type="PROSITE" id="PS51352">
    <property type="entry name" value="THIOREDOXIN_2"/>
    <property type="match status" value="1"/>
</dbReference>
<dbReference type="InterPro" id="IPR050553">
    <property type="entry name" value="Thioredoxin_ResA/DsbE_sf"/>
</dbReference>
<dbReference type="Proteomes" id="UP000829517">
    <property type="component" value="Unassembled WGS sequence"/>
</dbReference>
<dbReference type="Gene3D" id="3.40.30.10">
    <property type="entry name" value="Glutaredoxin"/>
    <property type="match status" value="1"/>
</dbReference>
<name>A0ABS9J6X8_9FLAO</name>
<gene>
    <name evidence="2" type="ORF">JM658_14720</name>
</gene>
<protein>
    <submittedName>
        <fullName evidence="2">Redoxin domain-containing protein</fullName>
    </submittedName>
</protein>
<organism evidence="2 3">
    <name type="scientific">Joostella atrarenae</name>
    <dbReference type="NCBI Taxonomy" id="679257"/>
    <lineage>
        <taxon>Bacteria</taxon>
        <taxon>Pseudomonadati</taxon>
        <taxon>Bacteroidota</taxon>
        <taxon>Flavobacteriia</taxon>
        <taxon>Flavobacteriales</taxon>
        <taxon>Flavobacteriaceae</taxon>
        <taxon>Joostella</taxon>
    </lineage>
</organism>